<name>A0A316AM17_9BACT</name>
<gene>
    <name evidence="1" type="ORF">CLV98_104432</name>
</gene>
<keyword evidence="2" id="KW-1185">Reference proteome</keyword>
<reference evidence="1 2" key="1">
    <citation type="submission" date="2018-03" db="EMBL/GenBank/DDBJ databases">
        <title>Genomic Encyclopedia of Archaeal and Bacterial Type Strains, Phase II (KMG-II): from individual species to whole genera.</title>
        <authorList>
            <person name="Goeker M."/>
        </authorList>
    </citation>
    <scope>NUCLEOTIDE SEQUENCE [LARGE SCALE GENOMIC DNA]</scope>
    <source>
        <strain evidence="1 2">DSM 100346</strain>
    </source>
</reference>
<accession>A0A316AM17</accession>
<sequence>MNLGNMVMKKGGDWYQLQVATSLEVGVSEK</sequence>
<protein>
    <submittedName>
        <fullName evidence="1">Uncharacterized protein</fullName>
    </submittedName>
</protein>
<dbReference type="EMBL" id="QGDT01000004">
    <property type="protein sequence ID" value="PWJ58572.1"/>
    <property type="molecule type" value="Genomic_DNA"/>
</dbReference>
<evidence type="ECO:0000313" key="2">
    <source>
        <dbReference type="Proteomes" id="UP000245880"/>
    </source>
</evidence>
<proteinExistence type="predicted"/>
<evidence type="ECO:0000313" key="1">
    <source>
        <dbReference type="EMBL" id="PWJ58572.1"/>
    </source>
</evidence>
<dbReference type="AlphaFoldDB" id="A0A316AM17"/>
<comment type="caution">
    <text evidence="1">The sequence shown here is derived from an EMBL/GenBank/DDBJ whole genome shotgun (WGS) entry which is preliminary data.</text>
</comment>
<dbReference type="Proteomes" id="UP000245880">
    <property type="component" value="Unassembled WGS sequence"/>
</dbReference>
<organism evidence="1 2">
    <name type="scientific">Dyadobacter jejuensis</name>
    <dbReference type="NCBI Taxonomy" id="1082580"/>
    <lineage>
        <taxon>Bacteria</taxon>
        <taxon>Pseudomonadati</taxon>
        <taxon>Bacteroidota</taxon>
        <taxon>Cytophagia</taxon>
        <taxon>Cytophagales</taxon>
        <taxon>Spirosomataceae</taxon>
        <taxon>Dyadobacter</taxon>
    </lineage>
</organism>